<sequence length="697" mass="81373">MEREMLTASQEKERERIKKELERLGVDEPNYMLADMKKILHVVQSSETIHTTENNIRNQKKDSSSSNNFVSDVAIKGETENERPKPSCSYKVSRNSNSELSNAYDKQNITYGRKSSSDDVSDDNTDKYQLSQKSKNFKRESHNSRMEKKSELQLECKRKLIRWQINPLDFHPDQNDVPLQQPMRPPAEERIPFKLCKDVHTIEKRIKIMNELNIHLKKMADLWLSLYGSTQMKFQWGAPIQVDTANDSLDRKPETVVSNSNEVGNVNANYNRTSKRKATWVTNTANSSSSSDDNDEISLSFLKKKRTEETSKICKTLHNKEKIGDNKDHVEQGLNKKEVFPDDNTDVSDTKADRKSVNVKTQQEPNRRAVSPEMLSNPRRTTPLRTNILDKKKTSCPLSLRSNKNSNNKNMERSPVTSRRENINNKLTDKNITEELEKDSDENNEVILNEDVVIKPLSMKNFSTRLAKQCALLKQADAERKKKILAEQEEAQRKEQEEKEKRSQDFLRRRMREMDKTYKEEEEKRRKEKEKDKWLQVLQSRNKTRMHMWKEQEKKEIEQQQKDVLLQDNDNVQIIEEVVKTDNCLEKKIKCPICNKSFPRDKIENHAAMCEQFETDSEHEQNNIYFPENNYEEHVIDCVQNKHSSLPPGYTPIPINIPDSPVRTYKPISEQKNSSIDYKSLALGSVSKTQVGRKRKH</sequence>
<feature type="compositionally biased region" description="Basic and acidic residues" evidence="1">
    <location>
        <begin position="137"/>
        <end position="150"/>
    </location>
</feature>
<feature type="compositionally biased region" description="Basic and acidic residues" evidence="1">
    <location>
        <begin position="75"/>
        <end position="85"/>
    </location>
</feature>
<organism evidence="2 3">
    <name type="scientific">Odynerus spinipes</name>
    <dbReference type="NCBI Taxonomy" id="1348599"/>
    <lineage>
        <taxon>Eukaryota</taxon>
        <taxon>Metazoa</taxon>
        <taxon>Ecdysozoa</taxon>
        <taxon>Arthropoda</taxon>
        <taxon>Hexapoda</taxon>
        <taxon>Insecta</taxon>
        <taxon>Pterygota</taxon>
        <taxon>Neoptera</taxon>
        <taxon>Endopterygota</taxon>
        <taxon>Hymenoptera</taxon>
        <taxon>Apocrita</taxon>
        <taxon>Aculeata</taxon>
        <taxon>Vespoidea</taxon>
        <taxon>Vespidae</taxon>
        <taxon>Eumeninae</taxon>
        <taxon>Odynerus</taxon>
    </lineage>
</organism>
<dbReference type="Gene3D" id="3.30.40.10">
    <property type="entry name" value="Zinc/RING finger domain, C3HC4 (zinc finger)"/>
    <property type="match status" value="1"/>
</dbReference>
<feature type="region of interest" description="Disordered" evidence="1">
    <location>
        <begin position="74"/>
        <end position="150"/>
    </location>
</feature>
<dbReference type="AlphaFoldDB" id="A0AAD9RJD6"/>
<feature type="compositionally biased region" description="Basic and acidic residues" evidence="1">
    <location>
        <begin position="324"/>
        <end position="340"/>
    </location>
</feature>
<evidence type="ECO:0000313" key="2">
    <source>
        <dbReference type="EMBL" id="KAK2580313.1"/>
    </source>
</evidence>
<feature type="region of interest" description="Disordered" evidence="1">
    <location>
        <begin position="492"/>
        <end position="512"/>
    </location>
</feature>
<feature type="compositionally biased region" description="Polar residues" evidence="1">
    <location>
        <begin position="90"/>
        <end position="114"/>
    </location>
</feature>
<gene>
    <name evidence="2" type="ORF">KPH14_012550</name>
</gene>
<dbReference type="Proteomes" id="UP001258017">
    <property type="component" value="Unassembled WGS sequence"/>
</dbReference>
<name>A0AAD9RJD6_9HYME</name>
<reference evidence="2" key="1">
    <citation type="submission" date="2021-08" db="EMBL/GenBank/DDBJ databases">
        <authorList>
            <person name="Misof B."/>
            <person name="Oliver O."/>
            <person name="Podsiadlowski L."/>
            <person name="Donath A."/>
            <person name="Peters R."/>
            <person name="Mayer C."/>
            <person name="Rust J."/>
            <person name="Gunkel S."/>
            <person name="Lesny P."/>
            <person name="Martin S."/>
            <person name="Oeyen J.P."/>
            <person name="Petersen M."/>
            <person name="Panagiotis P."/>
            <person name="Wilbrandt J."/>
            <person name="Tanja T."/>
        </authorList>
    </citation>
    <scope>NUCLEOTIDE SEQUENCE</scope>
    <source>
        <strain evidence="2">GBR_01_08_01A</strain>
        <tissue evidence="2">Thorax + abdomen</tissue>
    </source>
</reference>
<evidence type="ECO:0000313" key="3">
    <source>
        <dbReference type="Proteomes" id="UP001258017"/>
    </source>
</evidence>
<dbReference type="EMBL" id="JAIFRP010000062">
    <property type="protein sequence ID" value="KAK2580313.1"/>
    <property type="molecule type" value="Genomic_DNA"/>
</dbReference>
<dbReference type="InterPro" id="IPR013083">
    <property type="entry name" value="Znf_RING/FYVE/PHD"/>
</dbReference>
<evidence type="ECO:0000256" key="1">
    <source>
        <dbReference type="SAM" id="MobiDB-lite"/>
    </source>
</evidence>
<accession>A0AAD9RJD6</accession>
<feature type="region of interest" description="Disordered" evidence="1">
    <location>
        <begin position="324"/>
        <end position="381"/>
    </location>
</feature>
<reference evidence="2" key="2">
    <citation type="journal article" date="2023" name="Commun. Biol.">
        <title>Intrasexual cuticular hydrocarbon dimorphism in a wasp sheds light on hydrocarbon biosynthesis genes in Hymenoptera.</title>
        <authorList>
            <person name="Moris V.C."/>
            <person name="Podsiadlowski L."/>
            <person name="Martin S."/>
            <person name="Oeyen J.P."/>
            <person name="Donath A."/>
            <person name="Petersen M."/>
            <person name="Wilbrandt J."/>
            <person name="Misof B."/>
            <person name="Liedtke D."/>
            <person name="Thamm M."/>
            <person name="Scheiner R."/>
            <person name="Schmitt T."/>
            <person name="Niehuis O."/>
        </authorList>
    </citation>
    <scope>NUCLEOTIDE SEQUENCE</scope>
    <source>
        <strain evidence="2">GBR_01_08_01A</strain>
    </source>
</reference>
<keyword evidence="3" id="KW-1185">Reference proteome</keyword>
<proteinExistence type="predicted"/>
<protein>
    <submittedName>
        <fullName evidence="2">Uncharacterized protein</fullName>
    </submittedName>
</protein>
<comment type="caution">
    <text evidence="2">The sequence shown here is derived from an EMBL/GenBank/DDBJ whole genome shotgun (WGS) entry which is preliminary data.</text>
</comment>
<feature type="region of interest" description="Disordered" evidence="1">
    <location>
        <begin position="397"/>
        <end position="418"/>
    </location>
</feature>